<protein>
    <submittedName>
        <fullName evidence="1">Uncharacterized protein</fullName>
    </submittedName>
</protein>
<accession>A0A942T7S3</accession>
<dbReference type="EMBL" id="JAGYPE020000047">
    <property type="protein sequence ID" value="MCH6268013.1"/>
    <property type="molecule type" value="Genomic_DNA"/>
</dbReference>
<keyword evidence="3" id="KW-1185">Reference proteome</keyword>
<proteinExistence type="predicted"/>
<reference evidence="1" key="1">
    <citation type="submission" date="2021-05" db="EMBL/GenBank/DDBJ databases">
        <title>Novel Bacillus species.</title>
        <authorList>
            <person name="Liu G."/>
        </authorList>
    </citation>
    <scope>NUCLEOTIDE SEQUENCE</scope>
    <source>
        <strain evidence="1 3">FJAT-50051</strain>
    </source>
</reference>
<organism evidence="1">
    <name type="scientific">Neobacillus citreus</name>
    <dbReference type="NCBI Taxonomy" id="2833578"/>
    <lineage>
        <taxon>Bacteria</taxon>
        <taxon>Bacillati</taxon>
        <taxon>Bacillota</taxon>
        <taxon>Bacilli</taxon>
        <taxon>Bacillales</taxon>
        <taxon>Bacillaceae</taxon>
        <taxon>Neobacillus</taxon>
    </lineage>
</organism>
<gene>
    <name evidence="2" type="ORF">KHB02_021025</name>
    <name evidence="1" type="ORF">KHB02_35060</name>
</gene>
<dbReference type="EMBL" id="JAGYPE010000007">
    <property type="protein sequence ID" value="MBS4186588.1"/>
    <property type="molecule type" value="Genomic_DNA"/>
</dbReference>
<evidence type="ECO:0000313" key="1">
    <source>
        <dbReference type="EMBL" id="MBS4186588.1"/>
    </source>
</evidence>
<dbReference type="AlphaFoldDB" id="A0A942T7S3"/>
<dbReference type="Proteomes" id="UP000677265">
    <property type="component" value="Unassembled WGS sequence"/>
</dbReference>
<evidence type="ECO:0000313" key="2">
    <source>
        <dbReference type="EMBL" id="MCH6268013.1"/>
    </source>
</evidence>
<sequence>MLSFEEKKEIFRTFKLEEKEISNGRVNFNYPESKQRGLVLARELQQSGNGYVLGKYMSEEVIRKNSYTVDARGWISVRDFSKDELIKVIVEAMKSMSGLAIEADAFIRAQGPSKTVRTTPRKKVVSIKAVKDAKRKPVESKIQTPDTATSTVVEEVNNEPIEASKPAAPVKDDDFSKEFESYPLSCMFFWTGLTMSLMETGFLMWRNAVRRYGEVSRGLTRKE</sequence>
<comment type="caution">
    <text evidence="1">The sequence shown here is derived from an EMBL/GenBank/DDBJ whole genome shotgun (WGS) entry which is preliminary data.</text>
</comment>
<dbReference type="RefSeq" id="WP_213146380.1">
    <property type="nucleotide sequence ID" value="NZ_JAGYPE020000047.1"/>
</dbReference>
<evidence type="ECO:0000313" key="3">
    <source>
        <dbReference type="Proteomes" id="UP000677265"/>
    </source>
</evidence>
<name>A0A942T7S3_9BACI</name>